<reference evidence="2 3" key="1">
    <citation type="submission" date="2023-02" db="EMBL/GenBank/DDBJ databases">
        <title>LHISI_Scaffold_Assembly.</title>
        <authorList>
            <person name="Stuart O.P."/>
            <person name="Cleave R."/>
            <person name="Magrath M.J.L."/>
            <person name="Mikheyev A.S."/>
        </authorList>
    </citation>
    <scope>NUCLEOTIDE SEQUENCE [LARGE SCALE GENOMIC DNA]</scope>
    <source>
        <strain evidence="2">Daus_M_001</strain>
        <tissue evidence="2">Leg muscle</tissue>
    </source>
</reference>
<name>A0ABQ9I812_9NEOP</name>
<feature type="compositionally biased region" description="Polar residues" evidence="1">
    <location>
        <begin position="129"/>
        <end position="144"/>
    </location>
</feature>
<gene>
    <name evidence="2" type="ORF">PR048_004999</name>
</gene>
<evidence type="ECO:0000313" key="2">
    <source>
        <dbReference type="EMBL" id="KAJ8892419.1"/>
    </source>
</evidence>
<protein>
    <submittedName>
        <fullName evidence="2">Uncharacterized protein</fullName>
    </submittedName>
</protein>
<dbReference type="Proteomes" id="UP001159363">
    <property type="component" value="Chromosome 2"/>
</dbReference>
<dbReference type="EMBL" id="JARBHB010000002">
    <property type="protein sequence ID" value="KAJ8892419.1"/>
    <property type="molecule type" value="Genomic_DNA"/>
</dbReference>
<proteinExistence type="predicted"/>
<evidence type="ECO:0000313" key="3">
    <source>
        <dbReference type="Proteomes" id="UP001159363"/>
    </source>
</evidence>
<feature type="region of interest" description="Disordered" evidence="1">
    <location>
        <begin position="129"/>
        <end position="156"/>
    </location>
</feature>
<evidence type="ECO:0000256" key="1">
    <source>
        <dbReference type="SAM" id="MobiDB-lite"/>
    </source>
</evidence>
<keyword evidence="3" id="KW-1185">Reference proteome</keyword>
<comment type="caution">
    <text evidence="2">The sequence shown here is derived from an EMBL/GenBank/DDBJ whole genome shotgun (WGS) entry which is preliminary data.</text>
</comment>
<sequence>MSRQSAMFYSPPSAFTHSRIHSPGFTLSLSRPLAPRTLVCRRRPAPIFTRALPDSMYAKECRPLDRGSIYSVVGCHQESSQTRALRRGGLWRRPVSKEYSSIVPTFIGISSRREEVCGASKSHRCQYSRASQKTRQQAASSSFQEEGRFEVGSPLPFPQHRTAFRRQLQRLYSRPVADEKSSMFIMKYDDLPPPPPRDGSIKPDPPAFDISAKGTKTYFIWDRGASARRRKHPRFPPPLSVGRRVFVRRLRQLAVTCSSEQQDMDATSASSFPSRIQSPARSYPMLESDEALSVRVSVARIAPSLLDLERAEMLEVIENGLYQRAETKELVWGGAYVRGGSNGTEILPCENAVGYIIPLHQENRGCHSVFCYESAPIFMMTGDDITKRIFTDVRSPFCKTLFADLLLNLNRLPPPPPPLTIAKLPTPGNIQANPSNAAITILAQQNSSNTICMWFLPAVHTQSLEAWRRVQGTLFHVVRNEHNTIQYNTTQHTERAPRFENSESTQSSVKFCRALRSLLRKATISNCENVPQSGYYGKKTFPIYLSQRYLTTGISVCRPYFVFSHNGLSVAWRNEVTKAGCHVGCELMQWFKVAQRKFWTALNIEVLRVKRGEHGAAAECKGGGKRDISEKTCRPVVSSDTIPTCENPGATPPGTLTPTRHLTSRIWKLLLSIAVVVLLREGGPSLAVVARQPSAVTRARVDRNGTAMECREVETGVPRENQTRQRQRPPSFTLAEMRVSPRWKRARFAMLAGEYHCTELHHRCFPLFSTPEAEKRGIGSMPHSHTRTQGHGAQTPGAVHALSFRSVGGHIGSKWLHNERRLVLIEEYAVECARKLRRSAFHVLALDYFPANSTIQNNETRI</sequence>
<feature type="region of interest" description="Disordered" evidence="1">
    <location>
        <begin position="775"/>
        <end position="795"/>
    </location>
</feature>
<accession>A0ABQ9I812</accession>
<organism evidence="2 3">
    <name type="scientific">Dryococelus australis</name>
    <dbReference type="NCBI Taxonomy" id="614101"/>
    <lineage>
        <taxon>Eukaryota</taxon>
        <taxon>Metazoa</taxon>
        <taxon>Ecdysozoa</taxon>
        <taxon>Arthropoda</taxon>
        <taxon>Hexapoda</taxon>
        <taxon>Insecta</taxon>
        <taxon>Pterygota</taxon>
        <taxon>Neoptera</taxon>
        <taxon>Polyneoptera</taxon>
        <taxon>Phasmatodea</taxon>
        <taxon>Verophasmatodea</taxon>
        <taxon>Anareolatae</taxon>
        <taxon>Phasmatidae</taxon>
        <taxon>Eurycanthinae</taxon>
        <taxon>Dryococelus</taxon>
    </lineage>
</organism>